<dbReference type="AlphaFoldDB" id="A0A2T5MBD6"/>
<evidence type="ECO:0000256" key="1">
    <source>
        <dbReference type="ARBA" id="ARBA00004496"/>
    </source>
</evidence>
<evidence type="ECO:0000256" key="3">
    <source>
        <dbReference type="ARBA" id="ARBA00022723"/>
    </source>
</evidence>
<dbReference type="PIRSF" id="PIRSF004682">
    <property type="entry name" value="GmhB"/>
    <property type="match status" value="1"/>
</dbReference>
<dbReference type="InterPro" id="IPR006549">
    <property type="entry name" value="HAD-SF_hydro_IIIA"/>
</dbReference>
<dbReference type="InterPro" id="IPR036412">
    <property type="entry name" value="HAD-like_sf"/>
</dbReference>
<comment type="subcellular location">
    <subcellularLocation>
        <location evidence="1 7">Cytoplasm</location>
    </subcellularLocation>
</comment>
<feature type="binding site" evidence="9">
    <location>
        <position position="7"/>
    </location>
    <ligand>
        <name>Mg(2+)</name>
        <dbReference type="ChEBI" id="CHEBI:18420"/>
    </ligand>
</feature>
<gene>
    <name evidence="10" type="ORF">CJD38_17020</name>
</gene>
<dbReference type="InterPro" id="IPR004446">
    <property type="entry name" value="Heptose_bisP_phosphatase"/>
</dbReference>
<keyword evidence="5 7" id="KW-0119">Carbohydrate metabolism</keyword>
<evidence type="ECO:0000256" key="2">
    <source>
        <dbReference type="ARBA" id="ARBA00022490"/>
    </source>
</evidence>
<evidence type="ECO:0000256" key="5">
    <source>
        <dbReference type="ARBA" id="ARBA00023277"/>
    </source>
</evidence>
<dbReference type="NCBIfam" id="TIGR01656">
    <property type="entry name" value="Histidinol-ppas"/>
    <property type="match status" value="1"/>
</dbReference>
<reference evidence="10 11" key="1">
    <citation type="submission" date="2018-04" db="EMBL/GenBank/DDBJ databases">
        <title>Novel species isolated from glacier.</title>
        <authorList>
            <person name="Liu Q."/>
            <person name="Xin Y.-H."/>
        </authorList>
    </citation>
    <scope>NUCLEOTIDE SEQUENCE [LARGE SCALE GENOMIC DNA]</scope>
    <source>
        <strain evidence="10 11">GT1R17</strain>
    </source>
</reference>
<dbReference type="PANTHER" id="PTHR42891:SF1">
    <property type="entry name" value="D-GLYCERO-BETA-D-MANNO-HEPTOSE-1,7-BISPHOSPHATE 7-PHOSPHATASE"/>
    <property type="match status" value="1"/>
</dbReference>
<accession>A0A2T5MBD6</accession>
<dbReference type="Gene3D" id="3.40.50.1000">
    <property type="entry name" value="HAD superfamily/HAD-like"/>
    <property type="match status" value="1"/>
</dbReference>
<evidence type="ECO:0000256" key="6">
    <source>
        <dbReference type="ARBA" id="ARBA00031828"/>
    </source>
</evidence>
<keyword evidence="4 7" id="KW-0378">Hydrolase</keyword>
<feature type="site" description="Stabilizes the phosphoryl group" evidence="8">
    <location>
        <position position="50"/>
    </location>
</feature>
<keyword evidence="3 9" id="KW-0479">Metal-binding</keyword>
<dbReference type="GO" id="GO:0005737">
    <property type="term" value="C:cytoplasm"/>
    <property type="evidence" value="ECO:0007669"/>
    <property type="project" value="UniProtKB-SubCell"/>
</dbReference>
<evidence type="ECO:0000313" key="11">
    <source>
        <dbReference type="Proteomes" id="UP000244248"/>
    </source>
</evidence>
<organism evidence="10 11">
    <name type="scientific">Stenotrophobium rhamnosiphilum</name>
    <dbReference type="NCBI Taxonomy" id="2029166"/>
    <lineage>
        <taxon>Bacteria</taxon>
        <taxon>Pseudomonadati</taxon>
        <taxon>Pseudomonadota</taxon>
        <taxon>Gammaproteobacteria</taxon>
        <taxon>Nevskiales</taxon>
        <taxon>Nevskiaceae</taxon>
        <taxon>Stenotrophobium</taxon>
    </lineage>
</organism>
<evidence type="ECO:0000256" key="9">
    <source>
        <dbReference type="PIRSR" id="PIRSR004682-4"/>
    </source>
</evidence>
<evidence type="ECO:0000256" key="7">
    <source>
        <dbReference type="PIRNR" id="PIRNR004682"/>
    </source>
</evidence>
<dbReference type="OrthoDB" id="9788272at2"/>
<comment type="similarity">
    <text evidence="7">Belongs to the gmhB family.</text>
</comment>
<dbReference type="Pfam" id="PF13242">
    <property type="entry name" value="Hydrolase_like"/>
    <property type="match status" value="1"/>
</dbReference>
<comment type="cofactor">
    <cofactor evidence="9">
        <name>Mg(2+)</name>
        <dbReference type="ChEBI" id="CHEBI:18420"/>
    </cofactor>
</comment>
<dbReference type="GO" id="GO:0016791">
    <property type="term" value="F:phosphatase activity"/>
    <property type="evidence" value="ECO:0007669"/>
    <property type="project" value="InterPro"/>
</dbReference>
<dbReference type="InterPro" id="IPR023214">
    <property type="entry name" value="HAD_sf"/>
</dbReference>
<dbReference type="GO" id="GO:0005975">
    <property type="term" value="P:carbohydrate metabolic process"/>
    <property type="evidence" value="ECO:0007669"/>
    <property type="project" value="InterPro"/>
</dbReference>
<dbReference type="SUPFAM" id="SSF56784">
    <property type="entry name" value="HAD-like"/>
    <property type="match status" value="1"/>
</dbReference>
<dbReference type="Proteomes" id="UP000244248">
    <property type="component" value="Unassembled WGS sequence"/>
</dbReference>
<dbReference type="RefSeq" id="WP_107941592.1">
    <property type="nucleotide sequence ID" value="NZ_QANS01000008.1"/>
</dbReference>
<name>A0A2T5MBD6_9GAMM</name>
<protein>
    <recommendedName>
        <fullName evidence="6 7">D,D-heptose 1,7-bisphosphate phosphatase</fullName>
        <ecNumber evidence="7">3.1.3.-</ecNumber>
    </recommendedName>
</protein>
<evidence type="ECO:0000256" key="4">
    <source>
        <dbReference type="ARBA" id="ARBA00022801"/>
    </source>
</evidence>
<evidence type="ECO:0000313" key="10">
    <source>
        <dbReference type="EMBL" id="PTU29061.1"/>
    </source>
</evidence>
<dbReference type="NCBIfam" id="NF006506">
    <property type="entry name" value="PRK08942.1"/>
    <property type="match status" value="1"/>
</dbReference>
<proteinExistence type="inferred from homology"/>
<feature type="site" description="Stabilizes the phosphoryl group" evidence="8">
    <location>
        <position position="101"/>
    </location>
</feature>
<feature type="site" description="Contributes to substrate recognition" evidence="8">
    <location>
        <position position="100"/>
    </location>
</feature>
<dbReference type="InterPro" id="IPR006543">
    <property type="entry name" value="Histidinol-phos"/>
</dbReference>
<dbReference type="GO" id="GO:0046872">
    <property type="term" value="F:metal ion binding"/>
    <property type="evidence" value="ECO:0007669"/>
    <property type="project" value="UniProtKB-KW"/>
</dbReference>
<dbReference type="PANTHER" id="PTHR42891">
    <property type="entry name" value="D-GLYCERO-BETA-D-MANNO-HEPTOSE-1,7-BISPHOSPHATE 7-PHOSPHATASE"/>
    <property type="match status" value="1"/>
</dbReference>
<dbReference type="EC" id="3.1.3.-" evidence="7"/>
<dbReference type="EMBL" id="QANS01000008">
    <property type="protein sequence ID" value="PTU29061.1"/>
    <property type="molecule type" value="Genomic_DNA"/>
</dbReference>
<comment type="caution">
    <text evidence="10">The sequence shown here is derived from an EMBL/GenBank/DDBJ whole genome shotgun (WGS) entry which is preliminary data.</text>
</comment>
<dbReference type="CDD" id="cd07503">
    <property type="entry name" value="HAD_HisB-N"/>
    <property type="match status" value="1"/>
</dbReference>
<evidence type="ECO:0000256" key="8">
    <source>
        <dbReference type="PIRSR" id="PIRSR004682-3"/>
    </source>
</evidence>
<sequence length="178" mass="19440">MKLVILDRSGVINEESDENMKAIAEWRPIPGSLEAIARLCQAGYRVFIASNQSGIGRGFYDYDALFAMNDRLQKMVGEFGGRIDGIEFAPDSPDEPSEMRKPSPGMLKDLARRFQVSLEDVSFVGDSAPDLLAARSAGARPVLVRTGKGSRTEIEHELHGAAVYDDLAAFVRVTLAAH</sequence>
<keyword evidence="11" id="KW-1185">Reference proteome</keyword>
<keyword evidence="9" id="KW-0460">Magnesium</keyword>
<dbReference type="NCBIfam" id="TIGR01662">
    <property type="entry name" value="HAD-SF-IIIA"/>
    <property type="match status" value="1"/>
</dbReference>
<feature type="binding site" evidence="9">
    <location>
        <position position="126"/>
    </location>
    <ligand>
        <name>Mg(2+)</name>
        <dbReference type="ChEBI" id="CHEBI:18420"/>
    </ligand>
</feature>
<keyword evidence="2 7" id="KW-0963">Cytoplasm</keyword>